<dbReference type="GO" id="GO:0032040">
    <property type="term" value="C:small-subunit processome"/>
    <property type="evidence" value="ECO:0007669"/>
    <property type="project" value="InterPro"/>
</dbReference>
<dbReference type="Proteomes" id="UP000054007">
    <property type="component" value="Unassembled WGS sequence"/>
</dbReference>
<organism evidence="7 8">
    <name type="scientific">Cylindrobasidium torrendii FP15055 ss-10</name>
    <dbReference type="NCBI Taxonomy" id="1314674"/>
    <lineage>
        <taxon>Eukaryota</taxon>
        <taxon>Fungi</taxon>
        <taxon>Dikarya</taxon>
        <taxon>Basidiomycota</taxon>
        <taxon>Agaricomycotina</taxon>
        <taxon>Agaricomycetes</taxon>
        <taxon>Agaricomycetidae</taxon>
        <taxon>Agaricales</taxon>
        <taxon>Marasmiineae</taxon>
        <taxon>Physalacriaceae</taxon>
        <taxon>Cylindrobasidium</taxon>
    </lineage>
</organism>
<dbReference type="Pfam" id="PF03998">
    <property type="entry name" value="Utp11"/>
    <property type="match status" value="1"/>
</dbReference>
<dbReference type="AlphaFoldDB" id="A0A0D7AYH3"/>
<dbReference type="PANTHER" id="PTHR12838">
    <property type="entry name" value="U3 SMALL NUCLEOLAR RNA-ASSOCIATED PROTEIN 11"/>
    <property type="match status" value="1"/>
</dbReference>
<dbReference type="PANTHER" id="PTHR12838:SF0">
    <property type="entry name" value="U3 SMALL NUCLEOLAR RNA-ASSOCIATED PROTEIN 11-RELATED"/>
    <property type="match status" value="1"/>
</dbReference>
<feature type="region of interest" description="Disordered" evidence="6">
    <location>
        <begin position="209"/>
        <end position="235"/>
    </location>
</feature>
<evidence type="ECO:0000256" key="2">
    <source>
        <dbReference type="ARBA" id="ARBA00004604"/>
    </source>
</evidence>
<evidence type="ECO:0000256" key="1">
    <source>
        <dbReference type="ARBA" id="ARBA00004099"/>
    </source>
</evidence>
<keyword evidence="8" id="KW-1185">Reference proteome</keyword>
<dbReference type="STRING" id="1314674.A0A0D7AYH3"/>
<keyword evidence="5" id="KW-0539">Nucleus</keyword>
<feature type="region of interest" description="Disordered" evidence="6">
    <location>
        <begin position="273"/>
        <end position="326"/>
    </location>
</feature>
<proteinExistence type="inferred from homology"/>
<evidence type="ECO:0000313" key="7">
    <source>
        <dbReference type="EMBL" id="KIY63035.1"/>
    </source>
</evidence>
<dbReference type="InterPro" id="IPR007144">
    <property type="entry name" value="SSU_processome_Utp11"/>
</dbReference>
<protein>
    <submittedName>
        <fullName evidence="7">Small-subunit processome</fullName>
    </submittedName>
</protein>
<reference evidence="7 8" key="1">
    <citation type="journal article" date="2015" name="Fungal Genet. Biol.">
        <title>Evolution of novel wood decay mechanisms in Agaricales revealed by the genome sequences of Fistulina hepatica and Cylindrobasidium torrendii.</title>
        <authorList>
            <person name="Floudas D."/>
            <person name="Held B.W."/>
            <person name="Riley R."/>
            <person name="Nagy L.G."/>
            <person name="Koehler G."/>
            <person name="Ransdell A.S."/>
            <person name="Younus H."/>
            <person name="Chow J."/>
            <person name="Chiniquy J."/>
            <person name="Lipzen A."/>
            <person name="Tritt A."/>
            <person name="Sun H."/>
            <person name="Haridas S."/>
            <person name="LaButti K."/>
            <person name="Ohm R.A."/>
            <person name="Kues U."/>
            <person name="Blanchette R.A."/>
            <person name="Grigoriev I.V."/>
            <person name="Minto R.E."/>
            <person name="Hibbett D.S."/>
        </authorList>
    </citation>
    <scope>NUCLEOTIDE SEQUENCE [LARGE SCALE GENOMIC DNA]</scope>
    <source>
        <strain evidence="7 8">FP15055 ss-10</strain>
    </source>
</reference>
<dbReference type="EMBL" id="KN880727">
    <property type="protein sequence ID" value="KIY63035.1"/>
    <property type="molecule type" value="Genomic_DNA"/>
</dbReference>
<comment type="similarity">
    <text evidence="3">Belongs to the UTP11 family.</text>
</comment>
<comment type="function">
    <text evidence="1">Involved in nucleolar processing of pre-18S ribosomal RNA.</text>
</comment>
<name>A0A0D7AYH3_9AGAR</name>
<keyword evidence="4" id="KW-0698">rRNA processing</keyword>
<evidence type="ECO:0000256" key="3">
    <source>
        <dbReference type="ARBA" id="ARBA00008105"/>
    </source>
</evidence>
<dbReference type="GO" id="GO:0006364">
    <property type="term" value="P:rRNA processing"/>
    <property type="evidence" value="ECO:0007669"/>
    <property type="project" value="UniProtKB-KW"/>
</dbReference>
<evidence type="ECO:0000313" key="8">
    <source>
        <dbReference type="Proteomes" id="UP000054007"/>
    </source>
</evidence>
<evidence type="ECO:0000256" key="5">
    <source>
        <dbReference type="ARBA" id="ARBA00023242"/>
    </source>
</evidence>
<accession>A0A0D7AYH3</accession>
<gene>
    <name evidence="7" type="ORF">CYLTODRAFT_403826</name>
</gene>
<sequence length="326" mass="37236">MTSSLRNSLHRRNHKERSQLSHRAKLGILEKHKDYVLRARDYHNKQDRLTRLRQKASERNKDEFYFSMNKERTKAGVHVQDRGNVALPTDMVRLLKTQDENYVRTQRAAGQKKIDQLKSQLSSMANLLDDVDEMDPEELEVLQEAGVVPKPSKTKPKSKRRHVIFVDDGVEAQKSATPSLVSEPSVIATEHPQDLGWISAPVAGPSKKRKASDLAAEDSSAKKSVLDTASQASAHRKSLLRDLAARLYRDKQLRYTEREFEMQRLMMGKGARKKLKGIELVDGQPPAEVDDEDALDARKGKSLVPKQQAPKTYSPRVYKWKPERRR</sequence>
<dbReference type="OrthoDB" id="29058at2759"/>
<evidence type="ECO:0000256" key="6">
    <source>
        <dbReference type="SAM" id="MobiDB-lite"/>
    </source>
</evidence>
<evidence type="ECO:0000256" key="4">
    <source>
        <dbReference type="ARBA" id="ARBA00022552"/>
    </source>
</evidence>
<comment type="subcellular location">
    <subcellularLocation>
        <location evidence="2">Nucleus</location>
        <location evidence="2">Nucleolus</location>
    </subcellularLocation>
</comment>